<proteinExistence type="predicted"/>
<evidence type="ECO:0000256" key="1">
    <source>
        <dbReference type="ARBA" id="ARBA00012906"/>
    </source>
</evidence>
<evidence type="ECO:0000256" key="3">
    <source>
        <dbReference type="ARBA" id="ARBA00022741"/>
    </source>
</evidence>
<dbReference type="GO" id="GO:0036431">
    <property type="term" value="F:dCMP kinase activity"/>
    <property type="evidence" value="ECO:0007669"/>
    <property type="project" value="InterPro"/>
</dbReference>
<dbReference type="AlphaFoldDB" id="E0XWZ7"/>
<feature type="domain" description="Cytidylate kinase" evidence="8">
    <location>
        <begin position="10"/>
        <end position="211"/>
    </location>
</feature>
<comment type="catalytic activity">
    <reaction evidence="7">
        <text>CMP + ATP = CDP + ADP</text>
        <dbReference type="Rhea" id="RHEA:11600"/>
        <dbReference type="ChEBI" id="CHEBI:30616"/>
        <dbReference type="ChEBI" id="CHEBI:58069"/>
        <dbReference type="ChEBI" id="CHEBI:60377"/>
        <dbReference type="ChEBI" id="CHEBI:456216"/>
        <dbReference type="EC" id="2.7.4.25"/>
    </reaction>
</comment>
<dbReference type="EMBL" id="GU474904">
    <property type="protein sequence ID" value="ADI18938.1"/>
    <property type="molecule type" value="Genomic_DNA"/>
</dbReference>
<dbReference type="InterPro" id="IPR027417">
    <property type="entry name" value="P-loop_NTPase"/>
</dbReference>
<dbReference type="Gene3D" id="3.40.50.300">
    <property type="entry name" value="P-loop containing nucleotide triphosphate hydrolases"/>
    <property type="match status" value="1"/>
</dbReference>
<keyword evidence="3" id="KW-0547">Nucleotide-binding</keyword>
<dbReference type="GO" id="GO:0036430">
    <property type="term" value="F:CMP kinase activity"/>
    <property type="evidence" value="ECO:0007669"/>
    <property type="project" value="RHEA"/>
</dbReference>
<evidence type="ECO:0000256" key="2">
    <source>
        <dbReference type="ARBA" id="ARBA00022679"/>
    </source>
</evidence>
<dbReference type="EC" id="2.7.4.25" evidence="1"/>
<comment type="catalytic activity">
    <reaction evidence="6">
        <text>dCMP + ATP = dCDP + ADP</text>
        <dbReference type="Rhea" id="RHEA:25094"/>
        <dbReference type="ChEBI" id="CHEBI:30616"/>
        <dbReference type="ChEBI" id="CHEBI:57566"/>
        <dbReference type="ChEBI" id="CHEBI:58593"/>
        <dbReference type="ChEBI" id="CHEBI:456216"/>
        <dbReference type="EC" id="2.7.4.25"/>
    </reaction>
</comment>
<keyword evidence="5" id="KW-0067">ATP-binding</keyword>
<dbReference type="CDD" id="cd02020">
    <property type="entry name" value="CMPK"/>
    <property type="match status" value="1"/>
</dbReference>
<dbReference type="SUPFAM" id="SSF52540">
    <property type="entry name" value="P-loop containing nucleoside triphosphate hydrolases"/>
    <property type="match status" value="1"/>
</dbReference>
<evidence type="ECO:0000259" key="8">
    <source>
        <dbReference type="Pfam" id="PF02224"/>
    </source>
</evidence>
<accession>E0XWZ7</accession>
<organism evidence="9">
    <name type="scientific">uncultured SAR11 cluster bacterium HF0010_09O16</name>
    <dbReference type="NCBI Taxonomy" id="710725"/>
    <lineage>
        <taxon>Bacteria</taxon>
        <taxon>Pseudomonadati</taxon>
        <taxon>Pseudomonadota</taxon>
        <taxon>Alphaproteobacteria</taxon>
        <taxon>Candidatus Pelagibacterales</taxon>
        <taxon>environmental samples</taxon>
    </lineage>
</organism>
<evidence type="ECO:0000256" key="7">
    <source>
        <dbReference type="ARBA" id="ARBA00048478"/>
    </source>
</evidence>
<keyword evidence="4 9" id="KW-0418">Kinase</keyword>
<protein>
    <recommendedName>
        <fullName evidence="1">(d)CMP kinase</fullName>
        <ecNumber evidence="1">2.7.4.25</ecNumber>
    </recommendedName>
</protein>
<evidence type="ECO:0000313" key="9">
    <source>
        <dbReference type="EMBL" id="ADI18938.1"/>
    </source>
</evidence>
<keyword evidence="2" id="KW-0808">Transferase</keyword>
<evidence type="ECO:0000256" key="4">
    <source>
        <dbReference type="ARBA" id="ARBA00022777"/>
    </source>
</evidence>
<dbReference type="InterPro" id="IPR011994">
    <property type="entry name" value="Cytidylate_kinase_dom"/>
</dbReference>
<reference evidence="9" key="1">
    <citation type="journal article" date="2011" name="Environ. Microbiol.">
        <title>Time-series analyses of Monterey Bay coastal microbial picoplankton using a 'genome proxy' microarray.</title>
        <authorList>
            <person name="Rich V.I."/>
            <person name="Pham V.D."/>
            <person name="Eppley J."/>
            <person name="Shi Y."/>
            <person name="DeLong E.F."/>
        </authorList>
    </citation>
    <scope>NUCLEOTIDE SEQUENCE</scope>
</reference>
<evidence type="ECO:0000256" key="5">
    <source>
        <dbReference type="ARBA" id="ARBA00022840"/>
    </source>
</evidence>
<dbReference type="Pfam" id="PF02224">
    <property type="entry name" value="Cytidylate_kin"/>
    <property type="match status" value="1"/>
</dbReference>
<evidence type="ECO:0000256" key="6">
    <source>
        <dbReference type="ARBA" id="ARBA00047615"/>
    </source>
</evidence>
<sequence length="218" mass="24928">MKKRNDILKVTIDSPAAAGAGTQAKLIGKHYNLLVLDTGRCYRYVAYIKITEPSKYNYKYIKKKIGKLKMKDLQNKKLSSDKVATVASIIAKDKKIRKLVHAFQVECAYNPPKKYDGSCLDGRDCGSVVVKDADVKFYITASLKVRARRRYKELKAKNKKITYKEVLKSIRKRDKSDKNRQISPLKKTKDMVLLNSSSESISSCFIKIKKIIDRKINN</sequence>
<name>E0XWZ7_9PROT</name>
<dbReference type="GO" id="GO:0005524">
    <property type="term" value="F:ATP binding"/>
    <property type="evidence" value="ECO:0007669"/>
    <property type="project" value="UniProtKB-KW"/>
</dbReference>